<reference evidence="2 3" key="1">
    <citation type="submission" date="2019-05" db="EMBL/GenBank/DDBJ databases">
        <title>Another draft genome of Portunus trituberculatus and its Hox gene families provides insights of decapod evolution.</title>
        <authorList>
            <person name="Jeong J.-H."/>
            <person name="Song I."/>
            <person name="Kim S."/>
            <person name="Choi T."/>
            <person name="Kim D."/>
            <person name="Ryu S."/>
            <person name="Kim W."/>
        </authorList>
    </citation>
    <scope>NUCLEOTIDE SEQUENCE [LARGE SCALE GENOMIC DNA]</scope>
    <source>
        <tissue evidence="2">Muscle</tissue>
    </source>
</reference>
<gene>
    <name evidence="2" type="ORF">E2C01_077199</name>
</gene>
<feature type="region of interest" description="Disordered" evidence="1">
    <location>
        <begin position="1"/>
        <end position="33"/>
    </location>
</feature>
<name>A0A5B7IP52_PORTR</name>
<evidence type="ECO:0000313" key="2">
    <source>
        <dbReference type="EMBL" id="MPC82528.1"/>
    </source>
</evidence>
<dbReference type="EMBL" id="VSRR010060015">
    <property type="protein sequence ID" value="MPC82528.1"/>
    <property type="molecule type" value="Genomic_DNA"/>
</dbReference>
<keyword evidence="3" id="KW-1185">Reference proteome</keyword>
<dbReference type="Proteomes" id="UP000324222">
    <property type="component" value="Unassembled WGS sequence"/>
</dbReference>
<proteinExistence type="predicted"/>
<protein>
    <submittedName>
        <fullName evidence="2">Uncharacterized protein</fullName>
    </submittedName>
</protein>
<evidence type="ECO:0000313" key="3">
    <source>
        <dbReference type="Proteomes" id="UP000324222"/>
    </source>
</evidence>
<feature type="compositionally biased region" description="Low complexity" evidence="1">
    <location>
        <begin position="9"/>
        <end position="20"/>
    </location>
</feature>
<sequence>MVTLYSEKNNSNNNNNNNSSRSKDLTPTWPSGEEDALHVHVVRVVPVTTDGHVAVSATRQLLVGARSHDVVPCGKRTNE</sequence>
<accession>A0A5B7IP52</accession>
<evidence type="ECO:0000256" key="1">
    <source>
        <dbReference type="SAM" id="MobiDB-lite"/>
    </source>
</evidence>
<dbReference type="AlphaFoldDB" id="A0A5B7IP52"/>
<comment type="caution">
    <text evidence="2">The sequence shown here is derived from an EMBL/GenBank/DDBJ whole genome shotgun (WGS) entry which is preliminary data.</text>
</comment>
<organism evidence="2 3">
    <name type="scientific">Portunus trituberculatus</name>
    <name type="common">Swimming crab</name>
    <name type="synonym">Neptunus trituberculatus</name>
    <dbReference type="NCBI Taxonomy" id="210409"/>
    <lineage>
        <taxon>Eukaryota</taxon>
        <taxon>Metazoa</taxon>
        <taxon>Ecdysozoa</taxon>
        <taxon>Arthropoda</taxon>
        <taxon>Crustacea</taxon>
        <taxon>Multicrustacea</taxon>
        <taxon>Malacostraca</taxon>
        <taxon>Eumalacostraca</taxon>
        <taxon>Eucarida</taxon>
        <taxon>Decapoda</taxon>
        <taxon>Pleocyemata</taxon>
        <taxon>Brachyura</taxon>
        <taxon>Eubrachyura</taxon>
        <taxon>Portunoidea</taxon>
        <taxon>Portunidae</taxon>
        <taxon>Portuninae</taxon>
        <taxon>Portunus</taxon>
    </lineage>
</organism>